<keyword evidence="2" id="KW-1185">Reference proteome</keyword>
<evidence type="ECO:0000313" key="2">
    <source>
        <dbReference type="Proteomes" id="UP000285794"/>
    </source>
</evidence>
<gene>
    <name evidence="1" type="ORF">DWB61_04055</name>
</gene>
<evidence type="ECO:0000313" key="1">
    <source>
        <dbReference type="EMBL" id="RRG23576.1"/>
    </source>
</evidence>
<dbReference type="AlphaFoldDB" id="A0A425Y507"/>
<name>A0A425Y507_9BACT</name>
<accession>A0A425Y507</accession>
<proteinExistence type="predicted"/>
<reference evidence="1 2" key="1">
    <citation type="submission" date="2018-07" db="EMBL/GenBank/DDBJ databases">
        <title>Draft genome sequence of Ancylomarina sp. M1P.</title>
        <authorList>
            <person name="Yadav S."/>
            <person name="Villanueva L."/>
            <person name="Damste J.S.S."/>
        </authorList>
    </citation>
    <scope>NUCLEOTIDE SEQUENCE [LARGE SCALE GENOMIC DNA]</scope>
    <source>
        <strain evidence="1 2">M1P</strain>
    </source>
</reference>
<sequence length="248" mass="29718">MNIMEEKLNEIFSFLKGNRSYNKIVQENFYDAAITPYEKTEDKVVNLLYDIANTQSQPKIDKLSSFFKQIHKKPDELLTFKGFLNRISENKELTYRNLFESLRIQSGWGNKTAALFTKTIFHLHNGNYRNDLKIWTDTPKNIEESDDFYLPVDAVIIAIFKGIEPNRSWNFDNITKKIKEFYKHEEIEVWDDLWFWGFITQKGSGENRVFEWNENKYWMMKESEKNPNRIKEIKLKANRFIEILNVNQ</sequence>
<organism evidence="1 2">
    <name type="scientific">Ancylomarina euxinus</name>
    <dbReference type="NCBI Taxonomy" id="2283627"/>
    <lineage>
        <taxon>Bacteria</taxon>
        <taxon>Pseudomonadati</taxon>
        <taxon>Bacteroidota</taxon>
        <taxon>Bacteroidia</taxon>
        <taxon>Marinilabiliales</taxon>
        <taxon>Marinifilaceae</taxon>
        <taxon>Ancylomarina</taxon>
    </lineage>
</organism>
<dbReference type="EMBL" id="QQWG01000003">
    <property type="protein sequence ID" value="RRG23576.1"/>
    <property type="molecule type" value="Genomic_DNA"/>
</dbReference>
<protein>
    <submittedName>
        <fullName evidence="1">Uncharacterized protein</fullName>
    </submittedName>
</protein>
<dbReference type="Proteomes" id="UP000285794">
    <property type="component" value="Unassembled WGS sequence"/>
</dbReference>
<comment type="caution">
    <text evidence="1">The sequence shown here is derived from an EMBL/GenBank/DDBJ whole genome shotgun (WGS) entry which is preliminary data.</text>
</comment>